<dbReference type="Proteomes" id="UP001528823">
    <property type="component" value="Unassembled WGS sequence"/>
</dbReference>
<name>A0ABT5U4J6_9GAMM</name>
<dbReference type="InterPro" id="IPR001307">
    <property type="entry name" value="Thiosulphate_STrfase_CS"/>
</dbReference>
<feature type="domain" description="Rhodanese" evidence="2">
    <location>
        <begin position="160"/>
        <end position="271"/>
    </location>
</feature>
<keyword evidence="4" id="KW-1185">Reference proteome</keyword>
<dbReference type="InterPro" id="IPR036873">
    <property type="entry name" value="Rhodanese-like_dom_sf"/>
</dbReference>
<evidence type="ECO:0000256" key="1">
    <source>
        <dbReference type="ARBA" id="ARBA00022737"/>
    </source>
</evidence>
<keyword evidence="1" id="KW-0677">Repeat</keyword>
<dbReference type="Gene3D" id="3.40.250.10">
    <property type="entry name" value="Rhodanese-like domain"/>
    <property type="match status" value="2"/>
</dbReference>
<proteinExistence type="predicted"/>
<dbReference type="InterPro" id="IPR001763">
    <property type="entry name" value="Rhodanese-like_dom"/>
</dbReference>
<dbReference type="Pfam" id="PF00581">
    <property type="entry name" value="Rhodanese"/>
    <property type="match status" value="2"/>
</dbReference>
<gene>
    <name evidence="3" type="ORF">ORQ98_04855</name>
</gene>
<evidence type="ECO:0000259" key="2">
    <source>
        <dbReference type="PROSITE" id="PS50206"/>
    </source>
</evidence>
<dbReference type="SUPFAM" id="SSF52821">
    <property type="entry name" value="Rhodanese/Cell cycle control phosphatase"/>
    <property type="match status" value="2"/>
</dbReference>
<evidence type="ECO:0000313" key="4">
    <source>
        <dbReference type="Proteomes" id="UP001528823"/>
    </source>
</evidence>
<reference evidence="3 4" key="1">
    <citation type="submission" date="2022-11" db="EMBL/GenBank/DDBJ databases">
        <title>Spartinivicinus poritis sp. nov., isolated from scleractinian coral Porites lutea.</title>
        <authorList>
            <person name="Zhang G."/>
            <person name="Cai L."/>
            <person name="Wei Q."/>
        </authorList>
    </citation>
    <scope>NUCLEOTIDE SEQUENCE [LARGE SCALE GENOMIC DNA]</scope>
    <source>
        <strain evidence="3 4">A2-2</strain>
    </source>
</reference>
<sequence length="272" mass="30108">MTQPSQLPLLLEPEELLPLLSNPDILLVDLSRQEIYLQQHLPGAHHITPQQLMSGQPPAPGKLPPKAQIEQLLSSIGFTGDQHVVVYDDEGGGWAGRFIWTLDVIGHQQYSYLNGGLHAWLGHGLPVTAEIPPQPQPTQISVTIDTTPIADVDYIKSLLNTPDFVVWDARSPAEYQGIKVLAQRGGHIPGAINFEWTRGMDQQNHLKIRDDIQKLLADCGITADKTIVTHCQSHHRSGFTYLVAKSLGFKNIKAYDGSWSEWGNLADTPIEK</sequence>
<feature type="domain" description="Rhodanese" evidence="2">
    <location>
        <begin position="21"/>
        <end position="129"/>
    </location>
</feature>
<dbReference type="PROSITE" id="PS50206">
    <property type="entry name" value="RHODANESE_3"/>
    <property type="match status" value="2"/>
</dbReference>
<dbReference type="RefSeq" id="WP_274687654.1">
    <property type="nucleotide sequence ID" value="NZ_JAPMOU010000004.1"/>
</dbReference>
<protein>
    <submittedName>
        <fullName evidence="3">Rhodanese-like domain-containing protein</fullName>
    </submittedName>
</protein>
<evidence type="ECO:0000313" key="3">
    <source>
        <dbReference type="EMBL" id="MDE1461291.1"/>
    </source>
</evidence>
<dbReference type="EMBL" id="JAPMOU010000004">
    <property type="protein sequence ID" value="MDE1461291.1"/>
    <property type="molecule type" value="Genomic_DNA"/>
</dbReference>
<dbReference type="CDD" id="cd01449">
    <property type="entry name" value="TST_Repeat_2"/>
    <property type="match status" value="1"/>
</dbReference>
<accession>A0ABT5U4J6</accession>
<dbReference type="PROSITE" id="PS00380">
    <property type="entry name" value="RHODANESE_1"/>
    <property type="match status" value="1"/>
</dbReference>
<dbReference type="PANTHER" id="PTHR43855:SF1">
    <property type="entry name" value="THIOSULFATE SULFURTRANSFERASE"/>
    <property type="match status" value="1"/>
</dbReference>
<dbReference type="CDD" id="cd01448">
    <property type="entry name" value="TST_Repeat_1"/>
    <property type="match status" value="1"/>
</dbReference>
<comment type="caution">
    <text evidence="3">The sequence shown here is derived from an EMBL/GenBank/DDBJ whole genome shotgun (WGS) entry which is preliminary data.</text>
</comment>
<organism evidence="3 4">
    <name type="scientific">Spartinivicinus poritis</name>
    <dbReference type="NCBI Taxonomy" id="2994640"/>
    <lineage>
        <taxon>Bacteria</taxon>
        <taxon>Pseudomonadati</taxon>
        <taxon>Pseudomonadota</taxon>
        <taxon>Gammaproteobacteria</taxon>
        <taxon>Oceanospirillales</taxon>
        <taxon>Zooshikellaceae</taxon>
        <taxon>Spartinivicinus</taxon>
    </lineage>
</organism>
<dbReference type="InterPro" id="IPR051126">
    <property type="entry name" value="Thiosulfate_sulfurtransferase"/>
</dbReference>
<dbReference type="SMART" id="SM00450">
    <property type="entry name" value="RHOD"/>
    <property type="match status" value="2"/>
</dbReference>
<dbReference type="PANTHER" id="PTHR43855">
    <property type="entry name" value="THIOSULFATE SULFURTRANSFERASE"/>
    <property type="match status" value="1"/>
</dbReference>